<dbReference type="GO" id="GO:0044718">
    <property type="term" value="P:siderophore transmembrane transport"/>
    <property type="evidence" value="ECO:0007669"/>
    <property type="project" value="TreeGrafter"/>
</dbReference>
<evidence type="ECO:0000256" key="4">
    <source>
        <dbReference type="ARBA" id="ARBA00022452"/>
    </source>
</evidence>
<evidence type="ECO:0000256" key="8">
    <source>
        <dbReference type="ARBA" id="ARBA00023136"/>
    </source>
</evidence>
<evidence type="ECO:0000256" key="2">
    <source>
        <dbReference type="ARBA" id="ARBA00009810"/>
    </source>
</evidence>
<proteinExistence type="inferred from homology"/>
<dbReference type="AlphaFoldDB" id="A0A521AZ87"/>
<dbReference type="InterPro" id="IPR037066">
    <property type="entry name" value="Plug_dom_sf"/>
</dbReference>
<dbReference type="EMBL" id="FXTO01000001">
    <property type="protein sequence ID" value="SMO40109.1"/>
    <property type="molecule type" value="Genomic_DNA"/>
</dbReference>
<dbReference type="InterPro" id="IPR039426">
    <property type="entry name" value="TonB-dep_rcpt-like"/>
</dbReference>
<keyword evidence="15" id="KW-0675">Receptor</keyword>
<dbReference type="Proteomes" id="UP000316030">
    <property type="component" value="Unassembled WGS sequence"/>
</dbReference>
<keyword evidence="6" id="KW-0732">Signal</keyword>
<evidence type="ECO:0000256" key="9">
    <source>
        <dbReference type="ARBA" id="ARBA00023237"/>
    </source>
</evidence>
<name>A0A521AZ87_9RHOB</name>
<evidence type="ECO:0000256" key="3">
    <source>
        <dbReference type="ARBA" id="ARBA00022448"/>
    </source>
</evidence>
<dbReference type="GO" id="GO:0015232">
    <property type="term" value="F:heme transmembrane transporter activity"/>
    <property type="evidence" value="ECO:0007669"/>
    <property type="project" value="InterPro"/>
</dbReference>
<dbReference type="PANTHER" id="PTHR30069:SF41">
    <property type="entry name" value="HEME_HEMOPEXIN UTILIZATION PROTEIN C"/>
    <property type="match status" value="1"/>
</dbReference>
<keyword evidence="4 10" id="KW-1134">Transmembrane beta strand</keyword>
<keyword evidence="16" id="KW-1185">Reference proteome</keyword>
<evidence type="ECO:0000256" key="5">
    <source>
        <dbReference type="ARBA" id="ARBA00022692"/>
    </source>
</evidence>
<dbReference type="Gene3D" id="2.170.130.10">
    <property type="entry name" value="TonB-dependent receptor, plug domain"/>
    <property type="match status" value="1"/>
</dbReference>
<keyword evidence="5 10" id="KW-0812">Transmembrane</keyword>
<dbReference type="OrthoDB" id="9760333at2"/>
<accession>A0A521AZ87</accession>
<dbReference type="Pfam" id="PF07715">
    <property type="entry name" value="Plug"/>
    <property type="match status" value="1"/>
</dbReference>
<dbReference type="InterPro" id="IPR010917">
    <property type="entry name" value="TonB_rcpt_CS"/>
</dbReference>
<dbReference type="InterPro" id="IPR012910">
    <property type="entry name" value="Plug_dom"/>
</dbReference>
<dbReference type="InterPro" id="IPR000531">
    <property type="entry name" value="Beta-barrel_TonB"/>
</dbReference>
<dbReference type="InterPro" id="IPR011276">
    <property type="entry name" value="TonB_haem/Hb_rcpt"/>
</dbReference>
<evidence type="ECO:0000256" key="1">
    <source>
        <dbReference type="ARBA" id="ARBA00004571"/>
    </source>
</evidence>
<keyword evidence="8 10" id="KW-0472">Membrane</keyword>
<keyword evidence="3 10" id="KW-0813">Transport</keyword>
<dbReference type="PROSITE" id="PS01156">
    <property type="entry name" value="TONB_DEPENDENT_REC_2"/>
    <property type="match status" value="1"/>
</dbReference>
<dbReference type="CDD" id="cd01347">
    <property type="entry name" value="ligand_gated_channel"/>
    <property type="match status" value="1"/>
</dbReference>
<feature type="short sequence motif" description="TonB C-terminal box" evidence="11">
    <location>
        <begin position="680"/>
        <end position="697"/>
    </location>
</feature>
<dbReference type="GO" id="GO:0009279">
    <property type="term" value="C:cell outer membrane"/>
    <property type="evidence" value="ECO:0007669"/>
    <property type="project" value="UniProtKB-SubCell"/>
</dbReference>
<dbReference type="NCBIfam" id="TIGR01785">
    <property type="entry name" value="TonB-hemin"/>
    <property type="match status" value="1"/>
</dbReference>
<comment type="similarity">
    <text evidence="2 10 12">Belongs to the TonB-dependent receptor family.</text>
</comment>
<evidence type="ECO:0000259" key="14">
    <source>
        <dbReference type="Pfam" id="PF07715"/>
    </source>
</evidence>
<feature type="domain" description="TonB-dependent receptor-like beta-barrel" evidence="13">
    <location>
        <begin position="268"/>
        <end position="669"/>
    </location>
</feature>
<evidence type="ECO:0000256" key="11">
    <source>
        <dbReference type="PROSITE-ProRule" id="PRU10144"/>
    </source>
</evidence>
<gene>
    <name evidence="15" type="ORF">SAMN06265173_101464</name>
</gene>
<keyword evidence="7 12" id="KW-0798">TonB box</keyword>
<evidence type="ECO:0000256" key="6">
    <source>
        <dbReference type="ARBA" id="ARBA00022729"/>
    </source>
</evidence>
<dbReference type="InterPro" id="IPR036942">
    <property type="entry name" value="Beta-barrel_TonB_sf"/>
</dbReference>
<evidence type="ECO:0000256" key="12">
    <source>
        <dbReference type="RuleBase" id="RU003357"/>
    </source>
</evidence>
<dbReference type="Pfam" id="PF00593">
    <property type="entry name" value="TonB_dep_Rec_b-barrel"/>
    <property type="match status" value="1"/>
</dbReference>
<dbReference type="PANTHER" id="PTHR30069">
    <property type="entry name" value="TONB-DEPENDENT OUTER MEMBRANE RECEPTOR"/>
    <property type="match status" value="1"/>
</dbReference>
<sequence>MVLTWRFLSFCHDPIATGPQKHGRIMRCVPIGDWEMNLRFKLAASTALALLLVAPAIAQDHQEAAYLGRIIIGYSEDGTPIYAGENTSYIEGEQLQDTGGNTSVDDILRRQTSVFTLEDPGNPAISVNIRGFEGSGRVAVSVDGVPQNYRVTGHTAQSAAYVDENMLSSIDITRGAVTTVGGSGIAGSVNLRTISAEDVVRAGQKFGGLARLGYGDNGDENAGMLAVGYLDDRFSMLFAVSGTEAHNYEDGDGAEVANTGPDVRSTLFKMGFNIDDRQSLSFSANHYETDFFATSYDQEVTSDTYTLGYKFRSGSLWNLDLNAYVADTEAEYVGGTGSYIGRVMSTRTTGVNATNVSEFSLGGWTVTSANGFDFSRDELGGSGGGVHPTDGTTTRAALFSENIFVNGNWEVTAGVRANSYNVKGQASQGGIDQDYDSVDPKLTLAYQVNDWMQPYVTWSQATRMPTLQETMLGGTHPGGGMGMIANPDLRPEKSTGYEIGFNINRHGLFNTGDRLSGRVNYYKMDVEDYVTASYPNAFTNAFGQTGIAFVNLPGTAKTSGLELELNYAYDLYELGLTYTKNDSDMPSQIAGLGAGQYLPDQTLSLRIATHLMDKRLTIGGQYNYVSGGLYSPLYTPTPVQRDSDYELFDMFAIYRLSDNVTLNAKISNLFDATYVPWLSNDQNGPGRTYYIGTNILF</sequence>
<organism evidence="15 16">
    <name type="scientific">Thalassovita litoralis</name>
    <dbReference type="NCBI Taxonomy" id="1010611"/>
    <lineage>
        <taxon>Bacteria</taxon>
        <taxon>Pseudomonadati</taxon>
        <taxon>Pseudomonadota</taxon>
        <taxon>Alphaproteobacteria</taxon>
        <taxon>Rhodobacterales</taxon>
        <taxon>Roseobacteraceae</taxon>
        <taxon>Thalassovita</taxon>
    </lineage>
</organism>
<evidence type="ECO:0000256" key="7">
    <source>
        <dbReference type="ARBA" id="ARBA00023077"/>
    </source>
</evidence>
<comment type="subcellular location">
    <subcellularLocation>
        <location evidence="1 10">Cell outer membrane</location>
        <topology evidence="1 10">Multi-pass membrane protein</topology>
    </subcellularLocation>
</comment>
<evidence type="ECO:0000259" key="13">
    <source>
        <dbReference type="Pfam" id="PF00593"/>
    </source>
</evidence>
<protein>
    <submittedName>
        <fullName evidence="15">Hemoglobin/transferrin/lactoferrin receptor protein</fullName>
    </submittedName>
</protein>
<dbReference type="PROSITE" id="PS52016">
    <property type="entry name" value="TONB_DEPENDENT_REC_3"/>
    <property type="match status" value="1"/>
</dbReference>
<dbReference type="SUPFAM" id="SSF56935">
    <property type="entry name" value="Porins"/>
    <property type="match status" value="1"/>
</dbReference>
<evidence type="ECO:0000256" key="10">
    <source>
        <dbReference type="PROSITE-ProRule" id="PRU01360"/>
    </source>
</evidence>
<feature type="domain" description="TonB-dependent receptor plug" evidence="14">
    <location>
        <begin position="86"/>
        <end position="188"/>
    </location>
</feature>
<keyword evidence="9 10" id="KW-0998">Cell outer membrane</keyword>
<dbReference type="Gene3D" id="2.40.170.20">
    <property type="entry name" value="TonB-dependent receptor, beta-barrel domain"/>
    <property type="match status" value="1"/>
</dbReference>
<evidence type="ECO:0000313" key="15">
    <source>
        <dbReference type="EMBL" id="SMO40109.1"/>
    </source>
</evidence>
<evidence type="ECO:0000313" key="16">
    <source>
        <dbReference type="Proteomes" id="UP000316030"/>
    </source>
</evidence>
<dbReference type="GO" id="GO:0015344">
    <property type="term" value="F:siderophore uptake transmembrane transporter activity"/>
    <property type="evidence" value="ECO:0007669"/>
    <property type="project" value="TreeGrafter"/>
</dbReference>
<reference evidence="15 16" key="1">
    <citation type="submission" date="2017-05" db="EMBL/GenBank/DDBJ databases">
        <authorList>
            <person name="Varghese N."/>
            <person name="Submissions S."/>
        </authorList>
    </citation>
    <scope>NUCLEOTIDE SEQUENCE [LARGE SCALE GENOMIC DNA]</scope>
    <source>
        <strain evidence="15 16">DSM 29506</strain>
    </source>
</reference>